<name>A0A9I9EIT2_CUCME</name>
<evidence type="ECO:0000313" key="1">
    <source>
        <dbReference type="EnsemblPlants" id="MELO3C034335.2.1"/>
    </source>
</evidence>
<protein>
    <submittedName>
        <fullName evidence="1">Uncharacterized protein</fullName>
    </submittedName>
</protein>
<sequence>MGDALKNLTLELLRIELTSPKNDGIALTLKLRNQLPKQGGVVIKLKGHENMYLQHIGRLLVDGLPHCSTSSELKKCCLNWQAYVQGVTV</sequence>
<proteinExistence type="predicted"/>
<dbReference type="Gramene" id="MELO3C034335.2.1">
    <property type="protein sequence ID" value="MELO3C034335.2.1"/>
    <property type="gene ID" value="MELO3C034335.2"/>
</dbReference>
<dbReference type="AlphaFoldDB" id="A0A9I9EIT2"/>
<dbReference type="EnsemblPlants" id="MELO3C034335.2.1">
    <property type="protein sequence ID" value="MELO3C034335.2.1"/>
    <property type="gene ID" value="MELO3C034335.2"/>
</dbReference>
<reference evidence="1" key="1">
    <citation type="submission" date="2023-03" db="UniProtKB">
        <authorList>
            <consortium name="EnsemblPlants"/>
        </authorList>
    </citation>
    <scope>IDENTIFICATION</scope>
</reference>
<accession>A0A9I9EIT2</accession>
<organism evidence="1">
    <name type="scientific">Cucumis melo</name>
    <name type="common">Muskmelon</name>
    <dbReference type="NCBI Taxonomy" id="3656"/>
    <lineage>
        <taxon>Eukaryota</taxon>
        <taxon>Viridiplantae</taxon>
        <taxon>Streptophyta</taxon>
        <taxon>Embryophyta</taxon>
        <taxon>Tracheophyta</taxon>
        <taxon>Spermatophyta</taxon>
        <taxon>Magnoliopsida</taxon>
        <taxon>eudicotyledons</taxon>
        <taxon>Gunneridae</taxon>
        <taxon>Pentapetalae</taxon>
        <taxon>rosids</taxon>
        <taxon>fabids</taxon>
        <taxon>Cucurbitales</taxon>
        <taxon>Cucurbitaceae</taxon>
        <taxon>Benincaseae</taxon>
        <taxon>Cucumis</taxon>
    </lineage>
</organism>